<proteinExistence type="predicted"/>
<evidence type="ECO:0008006" key="7">
    <source>
        <dbReference type="Google" id="ProtNLM"/>
    </source>
</evidence>
<dbReference type="NCBIfam" id="TIGR03348">
    <property type="entry name" value="VI_IcmF"/>
    <property type="match status" value="1"/>
</dbReference>
<accession>A0A1S8YM41</accession>
<dbReference type="Proteomes" id="UP000190667">
    <property type="component" value="Unassembled WGS sequence"/>
</dbReference>
<feature type="domain" description="IcmF-related" evidence="3">
    <location>
        <begin position="584"/>
        <end position="893"/>
    </location>
</feature>
<keyword evidence="6" id="KW-1185">Reference proteome</keyword>
<dbReference type="InterPro" id="IPR025743">
    <property type="entry name" value="TssM1_N"/>
</dbReference>
<dbReference type="InterPro" id="IPR017731">
    <property type="entry name" value="TssM1-like"/>
</dbReference>
<dbReference type="EMBL" id="MRUL01000005">
    <property type="protein sequence ID" value="OON40181.1"/>
    <property type="molecule type" value="Genomic_DNA"/>
</dbReference>
<evidence type="ECO:0000259" key="4">
    <source>
        <dbReference type="Pfam" id="PF14331"/>
    </source>
</evidence>
<evidence type="ECO:0000256" key="1">
    <source>
        <dbReference type="SAM" id="Phobius"/>
    </source>
</evidence>
<keyword evidence="1" id="KW-0472">Membrane</keyword>
<name>A0A1S8YM41_9GAMM</name>
<dbReference type="SUPFAM" id="SSF52540">
    <property type="entry name" value="P-loop containing nucleoside triphosphate hydrolases"/>
    <property type="match status" value="1"/>
</dbReference>
<dbReference type="PANTHER" id="PTHR36153">
    <property type="entry name" value="INNER MEMBRANE PROTEIN-RELATED"/>
    <property type="match status" value="1"/>
</dbReference>
<dbReference type="Pfam" id="PF06761">
    <property type="entry name" value="IcmF-related"/>
    <property type="match status" value="1"/>
</dbReference>
<evidence type="ECO:0000313" key="5">
    <source>
        <dbReference type="EMBL" id="OON40181.1"/>
    </source>
</evidence>
<comment type="caution">
    <text evidence="5">The sequence shown here is derived from an EMBL/GenBank/DDBJ whole genome shotgun (WGS) entry which is preliminary data.</text>
</comment>
<dbReference type="STRING" id="1926881.BTJ39_09810"/>
<gene>
    <name evidence="5" type="ORF">BTJ39_09810</name>
</gene>
<dbReference type="OrthoDB" id="9758229at2"/>
<reference evidence="5 6" key="1">
    <citation type="submission" date="2016-12" db="EMBL/GenBank/DDBJ databases">
        <title>Izhakiella australiana sp. nov. of genus Izhakiella isolated from Australian desert.</title>
        <authorList>
            <person name="Ji M."/>
        </authorList>
    </citation>
    <scope>NUCLEOTIDE SEQUENCE [LARGE SCALE GENOMIC DNA]</scope>
    <source>
        <strain evidence="5 6">D4N98</strain>
    </source>
</reference>
<keyword evidence="1" id="KW-1133">Transmembrane helix</keyword>
<protein>
    <recommendedName>
        <fullName evidence="7">Type VI secretion system membrane subunit TssM</fullName>
    </recommendedName>
</protein>
<evidence type="ECO:0000313" key="6">
    <source>
        <dbReference type="Proteomes" id="UP000190667"/>
    </source>
</evidence>
<feature type="transmembrane region" description="Helical" evidence="1">
    <location>
        <begin position="104"/>
        <end position="123"/>
    </location>
</feature>
<feature type="domain" description="Type VI secretion system IcmF C-terminal" evidence="2">
    <location>
        <begin position="1144"/>
        <end position="1225"/>
    </location>
</feature>
<evidence type="ECO:0000259" key="3">
    <source>
        <dbReference type="Pfam" id="PF06761"/>
    </source>
</evidence>
<dbReference type="InterPro" id="IPR027417">
    <property type="entry name" value="P-loop_NTPase"/>
</dbReference>
<feature type="domain" description="Type VI secretion system component TssM1 N-terminal" evidence="4">
    <location>
        <begin position="253"/>
        <end position="528"/>
    </location>
</feature>
<feature type="transmembrane region" description="Helical" evidence="1">
    <location>
        <begin position="16"/>
        <end position="39"/>
    </location>
</feature>
<feature type="transmembrane region" description="Helical" evidence="1">
    <location>
        <begin position="530"/>
        <end position="549"/>
    </location>
</feature>
<dbReference type="Pfam" id="PF06744">
    <property type="entry name" value="IcmF_C"/>
    <property type="match status" value="1"/>
</dbReference>
<feature type="transmembrane region" description="Helical" evidence="1">
    <location>
        <begin position="51"/>
        <end position="84"/>
    </location>
</feature>
<dbReference type="Pfam" id="PF14331">
    <property type="entry name" value="IcmF-related_N"/>
    <property type="match status" value="1"/>
</dbReference>
<dbReference type="InterPro" id="IPR053156">
    <property type="entry name" value="T6SS_TssM-like"/>
</dbReference>
<dbReference type="InterPro" id="IPR009612">
    <property type="entry name" value="IcmF-rel"/>
</dbReference>
<organism evidence="5 6">
    <name type="scientific">Izhakiella australiensis</name>
    <dbReference type="NCBI Taxonomy" id="1926881"/>
    <lineage>
        <taxon>Bacteria</taxon>
        <taxon>Pseudomonadati</taxon>
        <taxon>Pseudomonadota</taxon>
        <taxon>Gammaproteobacteria</taxon>
        <taxon>Enterobacterales</taxon>
        <taxon>Erwiniaceae</taxon>
        <taxon>Izhakiella</taxon>
    </lineage>
</organism>
<sequence length="1299" mass="147457">MSVFNRLFSGQGLKQFLLIAFFCLLGAAIWFLGPLLGVGDVRPLEPVDSRIILLFSLFLLFLFCWFHLPLFISIALLISVSVWIIGPYLVTGSSYPLKDVGVRLAILIAILTLTLLYSLWCLLRAMTINPALLDRFIKSKPQEKQSVNEQKVIGNIIKQGIRYMQRIHRTTPLWQRFLFINTRQRLPWFLVMGTAGAGKTTMLFSSGQELPLPEQLNRKDKENPPTESCECLFTNDAIFLDTAGRYTSDEGGSQQEWDYLVQALKKNQLECNVSGVLLALSATDILHRTTSELLSVAATLRARLYELRQQTGEHFPVYLTITKLDLLTGFEEYFRNLTAAEREQIWGVTLPWQQGKIITTDELKDRLGHEFSLLAERLSRVMYLRQQEEYDVNDRKNMYAFPQDFHLLAQRVIEVVKNIFIASRYDDTQFNSTLRGVYFVSSCQAGFVRLLNNSTLLRKWNNLIENDTPATPSSLSDKKDEEGLLSHSFWGKSYFLNSLFRDVVVKDQGLAGYSVPLQSKFMLKNIMGHIFIWGGILYLLSGLATSYQLNRGYINTIGDRVDSLDGQVTYYIKHPGEKLLAGLLDKTQLLSSYEHLDINNPEFSWRYGLYTGSQIFFGADKLYHYFLQHYLLAQIEAESEKALSDAIQNGDENKTWESLKLYLMLTAQGRENTAWMIKAIAEQWDESGLIQSYKNREQFLSHLNDLFSNAQWKRYAKKPDAELIKLARSLLNQTSSTMRIWQQLKREMMAELPENITIARVTGEDSQQIFTLAGSPMQQQGIPGIYTRSAWNHLVKKKFLTDLVTLHREDDWISGRQAKMHNPFAQRAEIMKLYLQEYTNYWQSFLASIRLSTFSYVTNNAPDMPLNIALLRTLSTGHSPLVALLNNVVYETTLAPDENEISENINLKMNHGRIVDQAKKISKKISEKEQLLIRENVDAKFSALRFFVKGPGQAGGRGDAAQSSSGTALTRLMSMLNEQYTRLVIYNDELKNGDIPPTSEASSQLIAESRTWPDPIRNIVSPLLTRSNAKIKSSAIQLSVASIDKGPGAVCRDLLEGRYPFANSKRNVRLADFERFFSSGGVVDSWFRDHLAGKVDTSSYPWRFKGTTDSKGLAFFEKVDSIRSTFLTGNEGKRLALNFSASIRYISPSITQFNMNMDGENFNYAHGPLTTHYFTWPGNKKGTIITMVAQSQHADSVPVTSRKSKDRWDALRWLGDKSQQERANDSARGSAVSGNLIYRGPWALLRWLEAAESVNQQDDGSLLLSWKIGPGRVDIQIDGLNESAQLPGELLRSFHCPGS</sequence>
<keyword evidence="1" id="KW-0812">Transmembrane</keyword>
<dbReference type="InterPro" id="IPR010623">
    <property type="entry name" value="IcmF_C"/>
</dbReference>
<dbReference type="PANTHER" id="PTHR36153:SF1">
    <property type="entry name" value="TYPE VI SECRETION SYSTEM COMPONENT TSSM1"/>
    <property type="match status" value="1"/>
</dbReference>
<dbReference type="RefSeq" id="WP_078002510.1">
    <property type="nucleotide sequence ID" value="NZ_MRUL01000005.1"/>
</dbReference>
<evidence type="ECO:0000259" key="2">
    <source>
        <dbReference type="Pfam" id="PF06744"/>
    </source>
</evidence>